<evidence type="ECO:0000313" key="1">
    <source>
        <dbReference type="EMBL" id="MFC1409763.1"/>
    </source>
</evidence>
<keyword evidence="2" id="KW-1185">Reference proteome</keyword>
<accession>A0ABV6V7U8</accession>
<dbReference type="EMBL" id="JBHEZX010000004">
    <property type="protein sequence ID" value="MFC1409763.1"/>
    <property type="molecule type" value="Genomic_DNA"/>
</dbReference>
<organism evidence="1 2">
    <name type="scientific">Streptacidiphilus alkalitolerans</name>
    <dbReference type="NCBI Taxonomy" id="3342712"/>
    <lineage>
        <taxon>Bacteria</taxon>
        <taxon>Bacillati</taxon>
        <taxon>Actinomycetota</taxon>
        <taxon>Actinomycetes</taxon>
        <taxon>Kitasatosporales</taxon>
        <taxon>Streptomycetaceae</taxon>
        <taxon>Streptacidiphilus</taxon>
    </lineage>
</organism>
<dbReference type="Proteomes" id="UP001592582">
    <property type="component" value="Unassembled WGS sequence"/>
</dbReference>
<evidence type="ECO:0000313" key="2">
    <source>
        <dbReference type="Proteomes" id="UP001592582"/>
    </source>
</evidence>
<dbReference type="InterPro" id="IPR050250">
    <property type="entry name" value="Macrolide_Exporter_MacB"/>
</dbReference>
<sequence>MRGTTPPALAPWTLTRLRSARGAALGLALLVLVSAFLAAALPLALDRAGDRALRQILAGTDPAGHGVEARAEFGDKGLPVADPSTVSPALLAAARGELLPLLRRSLPVDPAESSYGLHSNGLKDTLTDPGLPVIDGPAPVLTLDWQPDQAQHTAMVSGRLPADPRGQGPLEIAVSADTARTLGLHLGQLLHLRPDQAGPVQLSVVGIYRPLGPGDTYWTGEPGLLRPGLDTTPSPYSLQYWHAEALVSAGAFPLLNSLRSGMEAYWWFPVADGALTAHAVPAIQTRLAGLLTGPGAAEAQNLPMISGGVALSSSLPVLLTRFTDQDDALTPVLTVGAAGTVGVGAAVLLMAAGLAADRRSRELALLRARGGSMGALARRLLAETLVCTTTGAVLGTALALALLPNGRHGTALLAALAVWGLTTLAVPLRSLAAHRGVTAAGRPEELVSQRPSRRRTVVDLTVLVAAVAAATAVRRQGFAPGGGVDPLLSGAPLLLGAAGALLLIRLYPWPLRLAARPVARRRGAVGFLGLVRAGRGSAVASALPLLAVLLALTVAVFGTEVLSGIGSGRDRAVAAQVGADAQIVSERSPLPPALVAAVRRSPGVRSVLGVQHSADEPLTVHGNRDVFDLYGVDPAGYARLSGADRIGRFDPALLRYSGSGPLPVLASPALAAAIGPEPMAMDDQFGTYRIKVVGVLDSTPLVSSGEFMLVSGAALAALPPSSVHNALDPATLLLQGPVDGKALRAAVARTAGDVSADVLVRSELRAQLDHSPLQAALVPLYAATVLAAALLSLMAVLLSLLQAAPARSSLLAGLRTMGLTPGQGYRLILVESLPQILAAVVVGTLLGLAAIPLFGPSVNLAALVGDTGTAPAAGLRAEALPLLGPGLALLLLAVAVVLLEAAVIGRRQISTVLRAGDQR</sequence>
<dbReference type="PANTHER" id="PTHR30572">
    <property type="entry name" value="MEMBRANE COMPONENT OF TRANSPORTER-RELATED"/>
    <property type="match status" value="1"/>
</dbReference>
<protein>
    <submittedName>
        <fullName evidence="1">ABC transporter permease</fullName>
    </submittedName>
</protein>
<gene>
    <name evidence="1" type="ORF">ACEZDG_10780</name>
</gene>
<name>A0ABV6V7U8_9ACTN</name>
<proteinExistence type="predicted"/>
<reference evidence="1 2" key="1">
    <citation type="submission" date="2024-09" db="EMBL/GenBank/DDBJ databases">
        <authorList>
            <person name="Lee S.D."/>
        </authorList>
    </citation>
    <scope>NUCLEOTIDE SEQUENCE [LARGE SCALE GENOMIC DNA]</scope>
    <source>
        <strain evidence="1 2">N1-1</strain>
    </source>
</reference>
<dbReference type="PANTHER" id="PTHR30572:SF4">
    <property type="entry name" value="ABC TRANSPORTER PERMEASE YTRF"/>
    <property type="match status" value="1"/>
</dbReference>
<comment type="caution">
    <text evidence="1">The sequence shown here is derived from an EMBL/GenBank/DDBJ whole genome shotgun (WGS) entry which is preliminary data.</text>
</comment>